<gene>
    <name evidence="6" type="ORF">FSB_LOCUS36186</name>
    <name evidence="7" type="ORF">FSB_LOCUS44022</name>
</gene>
<feature type="region of interest" description="Disordered" evidence="5">
    <location>
        <begin position="67"/>
        <end position="86"/>
    </location>
</feature>
<dbReference type="EMBL" id="OIVN01003029">
    <property type="protein sequence ID" value="SPD08304.1"/>
    <property type="molecule type" value="Genomic_DNA"/>
</dbReference>
<dbReference type="Pfam" id="PF24300">
    <property type="entry name" value="KWL1"/>
    <property type="match status" value="1"/>
</dbReference>
<evidence type="ECO:0000256" key="4">
    <source>
        <dbReference type="ARBA" id="ARBA00022729"/>
    </source>
</evidence>
<dbReference type="PANTHER" id="PTHR33191:SF9">
    <property type="entry name" value="RIPENING-RELATED PROTEIN 2-RELATED"/>
    <property type="match status" value="1"/>
</dbReference>
<evidence type="ECO:0000256" key="3">
    <source>
        <dbReference type="ARBA" id="ARBA00022525"/>
    </source>
</evidence>
<dbReference type="AlphaFoldDB" id="A0A2N9H9P9"/>
<sequence length="176" mass="18418">MASETTVLTSAPTYALEVEVEVEVPHPLLATIASPRVPLNVGANPTLSASARLQTPVTTSTQARLTLNDFSPGGDGGSPSECDDKYHDNSERVVALSTGWYDNGSRCGKMIRITASNGRSVTAKVVDECDSVNGCDGEHAGQPPCRNNIVDGSSSVWDALGLNKDLGIVGITWSMA</sequence>
<evidence type="ECO:0000256" key="5">
    <source>
        <dbReference type="SAM" id="MobiDB-lite"/>
    </source>
</evidence>
<proteinExistence type="inferred from homology"/>
<dbReference type="InterPro" id="IPR039271">
    <property type="entry name" value="Kiwellin-like"/>
</dbReference>
<dbReference type="InterPro" id="IPR036908">
    <property type="entry name" value="RlpA-like_sf"/>
</dbReference>
<dbReference type="EMBL" id="OIVN01004223">
    <property type="protein sequence ID" value="SPD16140.1"/>
    <property type="molecule type" value="Genomic_DNA"/>
</dbReference>
<keyword evidence="3" id="KW-0964">Secreted</keyword>
<protein>
    <submittedName>
        <fullName evidence="6">Uncharacterized protein</fullName>
    </submittedName>
</protein>
<dbReference type="CDD" id="cd22270">
    <property type="entry name" value="DPBB_kiwellin-like"/>
    <property type="match status" value="1"/>
</dbReference>
<dbReference type="SUPFAM" id="SSF50685">
    <property type="entry name" value="Barwin-like endoglucanases"/>
    <property type="match status" value="1"/>
</dbReference>
<name>A0A2N9H9P9_FAGSY</name>
<comment type="similarity">
    <text evidence="2">Belongs to the kiwellin family.</text>
</comment>
<dbReference type="PANTHER" id="PTHR33191">
    <property type="entry name" value="RIPENING-RELATED PROTEIN 2-RELATED"/>
    <property type="match status" value="1"/>
</dbReference>
<reference evidence="6" key="1">
    <citation type="submission" date="2018-02" db="EMBL/GenBank/DDBJ databases">
        <authorList>
            <person name="Cohen D.B."/>
            <person name="Kent A.D."/>
        </authorList>
    </citation>
    <scope>NUCLEOTIDE SEQUENCE</scope>
</reference>
<evidence type="ECO:0000256" key="1">
    <source>
        <dbReference type="ARBA" id="ARBA00004613"/>
    </source>
</evidence>
<organism evidence="6">
    <name type="scientific">Fagus sylvatica</name>
    <name type="common">Beechnut</name>
    <dbReference type="NCBI Taxonomy" id="28930"/>
    <lineage>
        <taxon>Eukaryota</taxon>
        <taxon>Viridiplantae</taxon>
        <taxon>Streptophyta</taxon>
        <taxon>Embryophyta</taxon>
        <taxon>Tracheophyta</taxon>
        <taxon>Spermatophyta</taxon>
        <taxon>Magnoliopsida</taxon>
        <taxon>eudicotyledons</taxon>
        <taxon>Gunneridae</taxon>
        <taxon>Pentapetalae</taxon>
        <taxon>rosids</taxon>
        <taxon>fabids</taxon>
        <taxon>Fagales</taxon>
        <taxon>Fagaceae</taxon>
        <taxon>Fagus</taxon>
    </lineage>
</organism>
<evidence type="ECO:0000256" key="2">
    <source>
        <dbReference type="ARBA" id="ARBA00005592"/>
    </source>
</evidence>
<comment type="subcellular location">
    <subcellularLocation>
        <location evidence="1">Secreted</location>
    </subcellularLocation>
</comment>
<accession>A0A2N9H9P9</accession>
<evidence type="ECO:0000313" key="7">
    <source>
        <dbReference type="EMBL" id="SPD16140.1"/>
    </source>
</evidence>
<dbReference type="GO" id="GO:0005576">
    <property type="term" value="C:extracellular region"/>
    <property type="evidence" value="ECO:0007669"/>
    <property type="project" value="UniProtKB-SubCell"/>
</dbReference>
<evidence type="ECO:0000313" key="6">
    <source>
        <dbReference type="EMBL" id="SPD08304.1"/>
    </source>
</evidence>
<keyword evidence="4" id="KW-0732">Signal</keyword>
<dbReference type="Gene3D" id="2.40.40.10">
    <property type="entry name" value="RlpA-like domain"/>
    <property type="match status" value="1"/>
</dbReference>